<reference evidence="2" key="1">
    <citation type="submission" date="2017-04" db="EMBL/GenBank/DDBJ databases">
        <title>Complete Genome Sequences of Twelve Strains of a Stable Defined Moderately Diverse Mouse Microbiota 2 (sDMDMm2).</title>
        <authorList>
            <person name="Uchimura Y."/>
            <person name="Wyss M."/>
            <person name="Brugiroux S."/>
            <person name="Limenitakis J.P."/>
            <person name="Stecher B."/>
            <person name="McCoy K.D."/>
            <person name="Macpherson A.J."/>
        </authorList>
    </citation>
    <scope>NUCLEOTIDE SEQUENCE</scope>
    <source>
        <strain evidence="2">YL58</strain>
    </source>
</reference>
<evidence type="ECO:0000256" key="1">
    <source>
        <dbReference type="SAM" id="Phobius"/>
    </source>
</evidence>
<sequence>MKLYKYGEYTIAQEERSDEVIIAEGQNFYKVDHKTMNELFDRNKLEYITTKKDNPIFAIAMTVVICITIFLYFSSQKYVLVNTDFLQATMILIFNIVIHEAGHIVFLKGFYRKSIVKVGFKFVFIYPAFFVDTSYSYLLPKYKRIAIYLAGNFMNCVFLLLCIFFFSHLLPYCYLIVSNILINFIPIIKSDGYYAFIALINKVNKSLTFKGEVVEDFIRGSIMFAFMSVLSYVSNFIL</sequence>
<keyword evidence="1" id="KW-0812">Transmembrane</keyword>
<dbReference type="Proteomes" id="UP000092574">
    <property type="component" value="Chromosome"/>
</dbReference>
<feature type="transmembrane region" description="Helical" evidence="1">
    <location>
        <begin position="217"/>
        <end position="237"/>
    </location>
</feature>
<evidence type="ECO:0000313" key="2">
    <source>
        <dbReference type="EMBL" id="ANU75982.1"/>
    </source>
</evidence>
<dbReference type="AlphaFoldDB" id="A0A1C7ICQ1"/>
<dbReference type="OrthoDB" id="4640801at2"/>
<organism evidence="2 3">
    <name type="scientific">Blautia pseudococcoides</name>
    <dbReference type="NCBI Taxonomy" id="1796616"/>
    <lineage>
        <taxon>Bacteria</taxon>
        <taxon>Bacillati</taxon>
        <taxon>Bacillota</taxon>
        <taxon>Clostridia</taxon>
        <taxon>Lachnospirales</taxon>
        <taxon>Lachnospiraceae</taxon>
        <taxon>Blautia</taxon>
    </lineage>
</organism>
<feature type="transmembrane region" description="Helical" evidence="1">
    <location>
        <begin position="173"/>
        <end position="197"/>
    </location>
</feature>
<feature type="transmembrane region" description="Helical" evidence="1">
    <location>
        <begin position="85"/>
        <end position="106"/>
    </location>
</feature>
<dbReference type="KEGG" id="byl:A4V09_09545"/>
<gene>
    <name evidence="2" type="ORF">A4V09_09545</name>
</gene>
<dbReference type="RefSeq" id="WP_065542159.1">
    <property type="nucleotide sequence ID" value="NZ_CP015405.2"/>
</dbReference>
<keyword evidence="1" id="KW-0472">Membrane</keyword>
<feature type="transmembrane region" description="Helical" evidence="1">
    <location>
        <begin position="145"/>
        <end position="166"/>
    </location>
</feature>
<evidence type="ECO:0000313" key="3">
    <source>
        <dbReference type="Proteomes" id="UP000092574"/>
    </source>
</evidence>
<dbReference type="EMBL" id="CP015405">
    <property type="protein sequence ID" value="ANU75982.1"/>
    <property type="molecule type" value="Genomic_DNA"/>
</dbReference>
<accession>A0A1C7ICQ1</accession>
<feature type="transmembrane region" description="Helical" evidence="1">
    <location>
        <begin position="118"/>
        <end position="139"/>
    </location>
</feature>
<keyword evidence="1" id="KW-1133">Transmembrane helix</keyword>
<dbReference type="STRING" id="1796616.A4V09_09545"/>
<protein>
    <recommendedName>
        <fullName evidence="4">Peptide zinc metalloprotease protein</fullName>
    </recommendedName>
</protein>
<keyword evidence="3" id="KW-1185">Reference proteome</keyword>
<feature type="transmembrane region" description="Helical" evidence="1">
    <location>
        <begin position="54"/>
        <end position="73"/>
    </location>
</feature>
<name>A0A1C7ICQ1_9FIRM</name>
<evidence type="ECO:0008006" key="4">
    <source>
        <dbReference type="Google" id="ProtNLM"/>
    </source>
</evidence>
<proteinExistence type="predicted"/>